<name>A0A2S0UIC4_9RHOB</name>
<evidence type="ECO:0000313" key="2">
    <source>
        <dbReference type="Proteomes" id="UP000244496"/>
    </source>
</evidence>
<dbReference type="AlphaFoldDB" id="A0A2S0UIC4"/>
<reference evidence="1 2" key="1">
    <citation type="submission" date="2018-04" db="EMBL/GenBank/DDBJ databases">
        <title>Genome sequencing of Gemmobacter.</title>
        <authorList>
            <person name="Yi H."/>
            <person name="Baek M.-G."/>
        </authorList>
    </citation>
    <scope>NUCLEOTIDE SEQUENCE [LARGE SCALE GENOMIC DNA]</scope>
    <source>
        <strain evidence="1 2">HYN0069</strain>
    </source>
</reference>
<protein>
    <submittedName>
        <fullName evidence="1">Uncharacterized protein</fullName>
    </submittedName>
</protein>
<organism evidence="1 2">
    <name type="scientific">Paragemmobacter aquarius</name>
    <dbReference type="NCBI Taxonomy" id="2169400"/>
    <lineage>
        <taxon>Bacteria</taxon>
        <taxon>Pseudomonadati</taxon>
        <taxon>Pseudomonadota</taxon>
        <taxon>Alphaproteobacteria</taxon>
        <taxon>Rhodobacterales</taxon>
        <taxon>Paracoccaceae</taxon>
        <taxon>Paragemmobacter</taxon>
    </lineage>
</organism>
<sequence>MHVYVRIVISYDVPAFPGVPFGAMFEFVDEAPGFPASARITASYEALHNVDVQVIHSPLPERRYRQSTHSLPKLDLH</sequence>
<gene>
    <name evidence="1" type="ORF">HYN69_02735</name>
</gene>
<evidence type="ECO:0000313" key="1">
    <source>
        <dbReference type="EMBL" id="AWB47564.1"/>
    </source>
</evidence>
<proteinExistence type="predicted"/>
<dbReference type="RefSeq" id="WP_108434391.1">
    <property type="nucleotide sequence ID" value="NZ_CP028918.1"/>
</dbReference>
<dbReference type="Proteomes" id="UP000244496">
    <property type="component" value="Chromosome"/>
</dbReference>
<dbReference type="KEGG" id="geh:HYN69_02735"/>
<dbReference type="EMBL" id="CP028918">
    <property type="protein sequence ID" value="AWB47564.1"/>
    <property type="molecule type" value="Genomic_DNA"/>
</dbReference>
<keyword evidence="2" id="KW-1185">Reference proteome</keyword>
<accession>A0A2S0UIC4</accession>